<proteinExistence type="predicted"/>
<gene>
    <name evidence="3" type="ORF">BT63DRAFT_413192</name>
</gene>
<sequence>MSTMPVAPISMDAAENVLSDCGPEDPISNKNYSDDSTDSIENNISELGIEASMQDLTIVSPPTAAPGLTLPFRLGYSAVMDSRLFEHCSAINSYFQVVVPDILPPEILASLRIVRDDFSVPSHNTWLTRSGKPEIRMFAPSLFSSGHTMIQQFDRAVTFERMIIALKGPSNRILLWADGSAAAPRADKGPVRMGVGVAYRRANEETLTEFSIGFMGEDGAEAEAAAYLYGLKQVAPLLKKGDDLFFFGDSQNTLKALNSRGSGGNHRPGMKYWIERGKIMARIIGRKEVPVHNHWIPGHKRRSEGMLAVDRLAGNAMRSVPES</sequence>
<protein>
    <recommendedName>
        <fullName evidence="2">RNase H type-1 domain-containing protein</fullName>
    </recommendedName>
</protein>
<organism evidence="3 4">
    <name type="scientific">Microthyrium microscopicum</name>
    <dbReference type="NCBI Taxonomy" id="703497"/>
    <lineage>
        <taxon>Eukaryota</taxon>
        <taxon>Fungi</taxon>
        <taxon>Dikarya</taxon>
        <taxon>Ascomycota</taxon>
        <taxon>Pezizomycotina</taxon>
        <taxon>Dothideomycetes</taxon>
        <taxon>Dothideomycetes incertae sedis</taxon>
        <taxon>Microthyriales</taxon>
        <taxon>Microthyriaceae</taxon>
        <taxon>Microthyrium</taxon>
    </lineage>
</organism>
<dbReference type="InterPro" id="IPR036397">
    <property type="entry name" value="RNaseH_sf"/>
</dbReference>
<dbReference type="AlphaFoldDB" id="A0A6A6UG92"/>
<dbReference type="InterPro" id="IPR002156">
    <property type="entry name" value="RNaseH_domain"/>
</dbReference>
<dbReference type="EMBL" id="MU004234">
    <property type="protein sequence ID" value="KAF2670467.1"/>
    <property type="molecule type" value="Genomic_DNA"/>
</dbReference>
<dbReference type="InterPro" id="IPR012337">
    <property type="entry name" value="RNaseH-like_sf"/>
</dbReference>
<reference evidence="3" key="1">
    <citation type="journal article" date="2020" name="Stud. Mycol.">
        <title>101 Dothideomycetes genomes: a test case for predicting lifestyles and emergence of pathogens.</title>
        <authorList>
            <person name="Haridas S."/>
            <person name="Albert R."/>
            <person name="Binder M."/>
            <person name="Bloem J."/>
            <person name="Labutti K."/>
            <person name="Salamov A."/>
            <person name="Andreopoulos B."/>
            <person name="Baker S."/>
            <person name="Barry K."/>
            <person name="Bills G."/>
            <person name="Bluhm B."/>
            <person name="Cannon C."/>
            <person name="Castanera R."/>
            <person name="Culley D."/>
            <person name="Daum C."/>
            <person name="Ezra D."/>
            <person name="Gonzalez J."/>
            <person name="Henrissat B."/>
            <person name="Kuo A."/>
            <person name="Liang C."/>
            <person name="Lipzen A."/>
            <person name="Lutzoni F."/>
            <person name="Magnuson J."/>
            <person name="Mondo S."/>
            <person name="Nolan M."/>
            <person name="Ohm R."/>
            <person name="Pangilinan J."/>
            <person name="Park H.-J."/>
            <person name="Ramirez L."/>
            <person name="Alfaro M."/>
            <person name="Sun H."/>
            <person name="Tritt A."/>
            <person name="Yoshinaga Y."/>
            <person name="Zwiers L.-H."/>
            <person name="Turgeon B."/>
            <person name="Goodwin S."/>
            <person name="Spatafora J."/>
            <person name="Crous P."/>
            <person name="Grigoriev I."/>
        </authorList>
    </citation>
    <scope>NUCLEOTIDE SEQUENCE</scope>
    <source>
        <strain evidence="3">CBS 115976</strain>
    </source>
</reference>
<dbReference type="SUPFAM" id="SSF53098">
    <property type="entry name" value="Ribonuclease H-like"/>
    <property type="match status" value="1"/>
</dbReference>
<dbReference type="GO" id="GO:0003676">
    <property type="term" value="F:nucleic acid binding"/>
    <property type="evidence" value="ECO:0007669"/>
    <property type="project" value="InterPro"/>
</dbReference>
<feature type="domain" description="RNase H type-1" evidence="2">
    <location>
        <begin position="169"/>
        <end position="318"/>
    </location>
</feature>
<accession>A0A6A6UG92</accession>
<dbReference type="PROSITE" id="PS50879">
    <property type="entry name" value="RNASE_H_1"/>
    <property type="match status" value="1"/>
</dbReference>
<evidence type="ECO:0000256" key="1">
    <source>
        <dbReference type="SAM" id="MobiDB-lite"/>
    </source>
</evidence>
<keyword evidence="4" id="KW-1185">Reference proteome</keyword>
<dbReference type="Gene3D" id="3.30.420.10">
    <property type="entry name" value="Ribonuclease H-like superfamily/Ribonuclease H"/>
    <property type="match status" value="1"/>
</dbReference>
<feature type="region of interest" description="Disordered" evidence="1">
    <location>
        <begin position="18"/>
        <end position="37"/>
    </location>
</feature>
<evidence type="ECO:0000313" key="4">
    <source>
        <dbReference type="Proteomes" id="UP000799302"/>
    </source>
</evidence>
<dbReference type="Proteomes" id="UP000799302">
    <property type="component" value="Unassembled WGS sequence"/>
</dbReference>
<evidence type="ECO:0000259" key="2">
    <source>
        <dbReference type="PROSITE" id="PS50879"/>
    </source>
</evidence>
<dbReference type="GO" id="GO:0004523">
    <property type="term" value="F:RNA-DNA hybrid ribonuclease activity"/>
    <property type="evidence" value="ECO:0007669"/>
    <property type="project" value="InterPro"/>
</dbReference>
<evidence type="ECO:0000313" key="3">
    <source>
        <dbReference type="EMBL" id="KAF2670467.1"/>
    </source>
</evidence>
<name>A0A6A6UG92_9PEZI</name>